<dbReference type="EMBL" id="JAEPRB010000492">
    <property type="protein sequence ID" value="KAG2215690.1"/>
    <property type="molecule type" value="Genomic_DNA"/>
</dbReference>
<reference evidence="1 2" key="1">
    <citation type="submission" date="2020-12" db="EMBL/GenBank/DDBJ databases">
        <title>Metabolic potential, ecology and presence of endohyphal bacteria is reflected in genomic diversity of Mucoromycotina.</title>
        <authorList>
            <person name="Muszewska A."/>
            <person name="Okrasinska A."/>
            <person name="Steczkiewicz K."/>
            <person name="Drgas O."/>
            <person name="Orlowska M."/>
            <person name="Perlinska-Lenart U."/>
            <person name="Aleksandrzak-Piekarczyk T."/>
            <person name="Szatraj K."/>
            <person name="Zielenkiewicz U."/>
            <person name="Pilsyk S."/>
            <person name="Malc E."/>
            <person name="Mieczkowski P."/>
            <person name="Kruszewska J.S."/>
            <person name="Biernat P."/>
            <person name="Pawlowska J."/>
        </authorList>
    </citation>
    <scope>NUCLEOTIDE SEQUENCE [LARGE SCALE GENOMIC DNA]</scope>
    <source>
        <strain evidence="1 2">CBS 142.35</strain>
    </source>
</reference>
<protein>
    <submittedName>
        <fullName evidence="1">Uncharacterized protein</fullName>
    </submittedName>
</protein>
<organism evidence="1 2">
    <name type="scientific">Circinella minor</name>
    <dbReference type="NCBI Taxonomy" id="1195481"/>
    <lineage>
        <taxon>Eukaryota</taxon>
        <taxon>Fungi</taxon>
        <taxon>Fungi incertae sedis</taxon>
        <taxon>Mucoromycota</taxon>
        <taxon>Mucoromycotina</taxon>
        <taxon>Mucoromycetes</taxon>
        <taxon>Mucorales</taxon>
        <taxon>Lichtheimiaceae</taxon>
        <taxon>Circinella</taxon>
    </lineage>
</organism>
<keyword evidence="2" id="KW-1185">Reference proteome</keyword>
<comment type="caution">
    <text evidence="1">The sequence shown here is derived from an EMBL/GenBank/DDBJ whole genome shotgun (WGS) entry which is preliminary data.</text>
</comment>
<proteinExistence type="predicted"/>
<evidence type="ECO:0000313" key="1">
    <source>
        <dbReference type="EMBL" id="KAG2215690.1"/>
    </source>
</evidence>
<sequence length="76" mass="8699">MQNSGSPNQPLTFPVVYVLAEIVKERHRKIAAHFCTKHQSSAFTKQLKKQKLLGDEFCSNCKEEILAVIPGEWRRS</sequence>
<dbReference type="AlphaFoldDB" id="A0A8H7VCT1"/>
<accession>A0A8H7VCT1</accession>
<dbReference type="Proteomes" id="UP000646827">
    <property type="component" value="Unassembled WGS sequence"/>
</dbReference>
<name>A0A8H7VCT1_9FUNG</name>
<gene>
    <name evidence="1" type="ORF">INT45_008278</name>
</gene>
<evidence type="ECO:0000313" key="2">
    <source>
        <dbReference type="Proteomes" id="UP000646827"/>
    </source>
</evidence>